<protein>
    <submittedName>
        <fullName evidence="2">GntP family permease</fullName>
    </submittedName>
</protein>
<comment type="caution">
    <text evidence="2">The sequence shown here is derived from an EMBL/GenBank/DDBJ whole genome shotgun (WGS) entry which is preliminary data.</text>
</comment>
<feature type="transmembrane region" description="Helical" evidence="1">
    <location>
        <begin position="134"/>
        <end position="153"/>
    </location>
</feature>
<proteinExistence type="predicted"/>
<keyword evidence="1" id="KW-0812">Transmembrane</keyword>
<evidence type="ECO:0000313" key="3">
    <source>
        <dbReference type="Proteomes" id="UP001206312"/>
    </source>
</evidence>
<evidence type="ECO:0000313" key="2">
    <source>
        <dbReference type="EMBL" id="MCO5725797.1"/>
    </source>
</evidence>
<dbReference type="EMBL" id="JAMXIB010000013">
    <property type="protein sequence ID" value="MCO5725797.1"/>
    <property type="molecule type" value="Genomic_DNA"/>
</dbReference>
<feature type="transmembrane region" description="Helical" evidence="1">
    <location>
        <begin position="356"/>
        <end position="376"/>
    </location>
</feature>
<accession>A0ABT1B1K9</accession>
<feature type="transmembrane region" description="Helical" evidence="1">
    <location>
        <begin position="327"/>
        <end position="349"/>
    </location>
</feature>
<dbReference type="Proteomes" id="UP001206312">
    <property type="component" value="Unassembled WGS sequence"/>
</dbReference>
<feature type="transmembrane region" description="Helical" evidence="1">
    <location>
        <begin position="228"/>
        <end position="248"/>
    </location>
</feature>
<feature type="transmembrane region" description="Helical" evidence="1">
    <location>
        <begin position="419"/>
        <end position="444"/>
    </location>
</feature>
<feature type="transmembrane region" description="Helical" evidence="1">
    <location>
        <begin position="382"/>
        <end position="407"/>
    </location>
</feature>
<feature type="transmembrane region" description="Helical" evidence="1">
    <location>
        <begin position="294"/>
        <end position="315"/>
    </location>
</feature>
<feature type="transmembrane region" description="Helical" evidence="1">
    <location>
        <begin position="95"/>
        <end position="114"/>
    </location>
</feature>
<feature type="transmembrane region" description="Helical" evidence="1">
    <location>
        <begin position="173"/>
        <end position="193"/>
    </location>
</feature>
<feature type="transmembrane region" description="Helical" evidence="1">
    <location>
        <begin position="57"/>
        <end position="75"/>
    </location>
</feature>
<dbReference type="InterPro" id="IPR003474">
    <property type="entry name" value="Glcn_transporter"/>
</dbReference>
<reference evidence="2 3" key="1">
    <citation type="submission" date="2022-06" db="EMBL/GenBank/DDBJ databases">
        <authorList>
            <person name="Xuan X."/>
        </authorList>
    </citation>
    <scope>NUCLEOTIDE SEQUENCE [LARGE SCALE GENOMIC DNA]</scope>
    <source>
        <strain evidence="2 3">2V75</strain>
    </source>
</reference>
<keyword evidence="1" id="KW-0472">Membrane</keyword>
<dbReference type="PANTHER" id="PTHR30354:SF11">
    <property type="entry name" value="PERMEASE"/>
    <property type="match status" value="1"/>
</dbReference>
<sequence>MELALLLGAVGAIIWMTTRLKMHPFLALLLVSLGYGAGSGMALSDLLLAVQDGFGGTLGKIGLIIVLGIIIGSFLEHSGGAKAIAARVLSWIGGGRVPLAMGVLGYVVSIPVFADSGFMLLDPLGKSLSRKARISLAGPAIALGLGLMASHTLVPPTPGPIAAAGILGADLGLVLLFGVPVSLLALAVSVWFASRYAARTPLDPGPEVALQGGPAPETGTPGPGFFKASLPIVVPIALIVLKSAFGPAPGGPTQGLQTLVGFLGEPVIALLIGVFLSLLLPARLERQMWSASGWVGKAIADSASILLITGAGGIFGTVLQRSGLADSLGAVLVDYQIGIFLPFVLAAALKTAQGSSTVALITAASILLPLMPSIGLEGEAQKALAVVALGAGSSVISHANDSFFWVVTQMSGMDVRTGYRLFGGGTFLLGTTAALAVFACSLLFT</sequence>
<keyword evidence="3" id="KW-1185">Reference proteome</keyword>
<dbReference type="PANTHER" id="PTHR30354">
    <property type="entry name" value="GNT FAMILY GLUCONATE TRANSPORTER"/>
    <property type="match status" value="1"/>
</dbReference>
<keyword evidence="1" id="KW-1133">Transmembrane helix</keyword>
<feature type="transmembrane region" description="Helical" evidence="1">
    <location>
        <begin position="260"/>
        <end position="282"/>
    </location>
</feature>
<dbReference type="Pfam" id="PF02447">
    <property type="entry name" value="GntP_permease"/>
    <property type="match status" value="1"/>
</dbReference>
<feature type="transmembrane region" description="Helical" evidence="1">
    <location>
        <begin position="29"/>
        <end position="50"/>
    </location>
</feature>
<organism evidence="2 3">
    <name type="scientific">Robiginitalea marina</name>
    <dbReference type="NCBI Taxonomy" id="2954105"/>
    <lineage>
        <taxon>Bacteria</taxon>
        <taxon>Pseudomonadati</taxon>
        <taxon>Bacteroidota</taxon>
        <taxon>Flavobacteriia</taxon>
        <taxon>Flavobacteriales</taxon>
        <taxon>Flavobacteriaceae</taxon>
        <taxon>Robiginitalea</taxon>
    </lineage>
</organism>
<gene>
    <name evidence="2" type="ORF">NG653_13095</name>
</gene>
<name>A0ABT1B1K9_9FLAO</name>
<evidence type="ECO:0000256" key="1">
    <source>
        <dbReference type="SAM" id="Phobius"/>
    </source>
</evidence>